<comment type="similarity">
    <text evidence="1">Belongs to the PrpD family.</text>
</comment>
<dbReference type="InterPro" id="IPR042188">
    <property type="entry name" value="MmgE/PrpD_sf_2"/>
</dbReference>
<dbReference type="InterPro" id="IPR045337">
    <property type="entry name" value="MmgE_PrpD_C"/>
</dbReference>
<dbReference type="Pfam" id="PF19305">
    <property type="entry name" value="MmgE_PrpD_C"/>
    <property type="match status" value="1"/>
</dbReference>
<proteinExistence type="inferred from homology"/>
<evidence type="ECO:0000256" key="1">
    <source>
        <dbReference type="ARBA" id="ARBA00006174"/>
    </source>
</evidence>
<dbReference type="Gene3D" id="3.30.1330.120">
    <property type="entry name" value="2-methylcitrate dehydratase PrpD"/>
    <property type="match status" value="1"/>
</dbReference>
<evidence type="ECO:0008006" key="6">
    <source>
        <dbReference type="Google" id="ProtNLM"/>
    </source>
</evidence>
<dbReference type="STRING" id="69771.A0A1V6P7D0"/>
<comment type="caution">
    <text evidence="4">The sequence shown here is derived from an EMBL/GenBank/DDBJ whole genome shotgun (WGS) entry which is preliminary data.</text>
</comment>
<dbReference type="PANTHER" id="PTHR16943">
    <property type="entry name" value="2-METHYLCITRATE DEHYDRATASE-RELATED"/>
    <property type="match status" value="1"/>
</dbReference>
<reference evidence="5" key="1">
    <citation type="journal article" date="2017" name="Nat. Microbiol.">
        <title>Global analysis of biosynthetic gene clusters reveals vast potential of secondary metabolite production in Penicillium species.</title>
        <authorList>
            <person name="Nielsen J.C."/>
            <person name="Grijseels S."/>
            <person name="Prigent S."/>
            <person name="Ji B."/>
            <person name="Dainat J."/>
            <person name="Nielsen K.F."/>
            <person name="Frisvad J.C."/>
            <person name="Workman M."/>
            <person name="Nielsen J."/>
        </authorList>
    </citation>
    <scope>NUCLEOTIDE SEQUENCE [LARGE SCALE GENOMIC DNA]</scope>
    <source>
        <strain evidence="5">IBT 11843</strain>
    </source>
</reference>
<dbReference type="Proteomes" id="UP000191522">
    <property type="component" value="Unassembled WGS sequence"/>
</dbReference>
<dbReference type="OMA" id="MSCPYDQ"/>
<dbReference type="InterPro" id="IPR045336">
    <property type="entry name" value="MmgE_PrpD_N"/>
</dbReference>
<dbReference type="OrthoDB" id="10055203at2759"/>
<protein>
    <recommendedName>
        <fullName evidence="6">2-methylcitrate dehydratase</fullName>
    </recommendedName>
</protein>
<dbReference type="GO" id="GO:0005739">
    <property type="term" value="C:mitochondrion"/>
    <property type="evidence" value="ECO:0007669"/>
    <property type="project" value="TreeGrafter"/>
</dbReference>
<dbReference type="InterPro" id="IPR005656">
    <property type="entry name" value="MmgE_PrpD"/>
</dbReference>
<keyword evidence="5" id="KW-1185">Reference proteome</keyword>
<dbReference type="Gene3D" id="1.10.4100.10">
    <property type="entry name" value="2-methylcitrate dehydratase PrpD"/>
    <property type="match status" value="1"/>
</dbReference>
<gene>
    <name evidence="4" type="ORF">PENDEC_c018G03946</name>
</gene>
<name>A0A1V6P7D0_PENDC</name>
<evidence type="ECO:0000313" key="4">
    <source>
        <dbReference type="EMBL" id="OQD72864.1"/>
    </source>
</evidence>
<dbReference type="InterPro" id="IPR042183">
    <property type="entry name" value="MmgE/PrpD_sf_1"/>
</dbReference>
<accession>A0A1V6P7D0</accession>
<dbReference type="GO" id="GO:0016829">
    <property type="term" value="F:lyase activity"/>
    <property type="evidence" value="ECO:0007669"/>
    <property type="project" value="InterPro"/>
</dbReference>
<organism evidence="4 5">
    <name type="scientific">Penicillium decumbens</name>
    <dbReference type="NCBI Taxonomy" id="69771"/>
    <lineage>
        <taxon>Eukaryota</taxon>
        <taxon>Fungi</taxon>
        <taxon>Dikarya</taxon>
        <taxon>Ascomycota</taxon>
        <taxon>Pezizomycotina</taxon>
        <taxon>Eurotiomycetes</taxon>
        <taxon>Eurotiomycetidae</taxon>
        <taxon>Eurotiales</taxon>
        <taxon>Aspergillaceae</taxon>
        <taxon>Penicillium</taxon>
    </lineage>
</organism>
<dbReference type="SUPFAM" id="SSF103378">
    <property type="entry name" value="2-methylcitrate dehydratase PrpD"/>
    <property type="match status" value="1"/>
</dbReference>
<dbReference type="PANTHER" id="PTHR16943:SF15">
    <property type="entry name" value="DEHYDRATASE (PRPD), PUTATIVE-RELATED"/>
    <property type="match status" value="1"/>
</dbReference>
<evidence type="ECO:0000259" key="2">
    <source>
        <dbReference type="Pfam" id="PF03972"/>
    </source>
</evidence>
<feature type="domain" description="MmgE/PrpD C-terminal" evidence="3">
    <location>
        <begin position="287"/>
        <end position="467"/>
    </location>
</feature>
<sequence>MSLPYDQPIADIARYVFHYHIDENDHAVWKRARMALLDTLGCAIETAATSVECRKLLNAGLTETSSPNGFRLPGTNLQVDPVQGAFDFGALVRYLDHNDALGAAEWGHPSDNLAAILAVMDSLSRASASGQYIHTGPPLTMRTLLIALVKAYEIQGCYQMGNSFNDYGIDHVVLVKLASTAVVSWLLGLNEEQNMASISHVWMDGQPTRVYRSRGNTIPRKGWAAGDASRRAVQLALYVLAGQPGAPGALTAKPWGFWSRTFGERGFHFPRPFETWTIQNVLFKTMPVEGHAVSAVEAALFQLRRLGEMGISEPVMQIRSINVRTTAAADLIINKTGPLRNAADRDHCLQYVVALTFLKGAAPDAADYLDTSPWAASEDLTHLREKILLVPDHELTQAYLDLDKKSISNGLTVILNDGSVLPEILVEYPIGHVRHPETEAAVEARFLRNMAYLFSQADTADIMKAVHEDYLPVKDFVDLLACPTATWKL</sequence>
<evidence type="ECO:0000259" key="3">
    <source>
        <dbReference type="Pfam" id="PF19305"/>
    </source>
</evidence>
<dbReference type="Pfam" id="PF03972">
    <property type="entry name" value="MmgE_PrpD_N"/>
    <property type="match status" value="1"/>
</dbReference>
<dbReference type="InterPro" id="IPR036148">
    <property type="entry name" value="MmgE/PrpD_sf"/>
</dbReference>
<evidence type="ECO:0000313" key="5">
    <source>
        <dbReference type="Proteomes" id="UP000191522"/>
    </source>
</evidence>
<feature type="domain" description="MmgE/PrpD N-terminal" evidence="2">
    <location>
        <begin position="11"/>
        <end position="269"/>
    </location>
</feature>
<dbReference type="EMBL" id="MDYL01000018">
    <property type="protein sequence ID" value="OQD72864.1"/>
    <property type="molecule type" value="Genomic_DNA"/>
</dbReference>
<dbReference type="AlphaFoldDB" id="A0A1V6P7D0"/>